<comment type="subunit">
    <text evidence="4 7">Homododecamer.</text>
</comment>
<comment type="function">
    <text evidence="7">Catalyzes a trans-dehydration via an enolate intermediate.</text>
</comment>
<dbReference type="Pfam" id="PF01220">
    <property type="entry name" value="DHquinase_II"/>
    <property type="match status" value="1"/>
</dbReference>
<dbReference type="AlphaFoldDB" id="A0A5S5CES5"/>
<evidence type="ECO:0000256" key="2">
    <source>
        <dbReference type="ARBA" id="ARBA00004902"/>
    </source>
</evidence>
<proteinExistence type="inferred from homology"/>
<evidence type="ECO:0000256" key="9">
    <source>
        <dbReference type="PIRSR" id="PIRSR001399-2"/>
    </source>
</evidence>
<dbReference type="Proteomes" id="UP000323257">
    <property type="component" value="Unassembled WGS sequence"/>
</dbReference>
<protein>
    <recommendedName>
        <fullName evidence="5 7">3-dehydroquinate dehydratase</fullName>
        <shortName evidence="7">3-dehydroquinase</shortName>
        <ecNumber evidence="5 7">4.2.1.10</ecNumber>
    </recommendedName>
    <alternativeName>
        <fullName evidence="7">Type II DHQase</fullName>
    </alternativeName>
</protein>
<keyword evidence="12" id="KW-1185">Reference proteome</keyword>
<dbReference type="GO" id="GO:0009423">
    <property type="term" value="P:chorismate biosynthetic process"/>
    <property type="evidence" value="ECO:0007669"/>
    <property type="project" value="UniProtKB-UniRule"/>
</dbReference>
<dbReference type="InterPro" id="IPR001874">
    <property type="entry name" value="DHquinase_II"/>
</dbReference>
<dbReference type="GO" id="GO:0009073">
    <property type="term" value="P:aromatic amino acid family biosynthetic process"/>
    <property type="evidence" value="ECO:0007669"/>
    <property type="project" value="UniProtKB-KW"/>
</dbReference>
<dbReference type="EC" id="4.2.1.10" evidence="5 7"/>
<dbReference type="SUPFAM" id="SSF52304">
    <property type="entry name" value="Type II 3-dehydroquinate dehydratase"/>
    <property type="match status" value="1"/>
</dbReference>
<dbReference type="PANTHER" id="PTHR21272">
    <property type="entry name" value="CATABOLIC 3-DEHYDROQUINASE"/>
    <property type="match status" value="1"/>
</dbReference>
<evidence type="ECO:0000256" key="8">
    <source>
        <dbReference type="PIRSR" id="PIRSR001399-1"/>
    </source>
</evidence>
<feature type="binding site" evidence="7 9">
    <location>
        <position position="80"/>
    </location>
    <ligand>
        <name>substrate</name>
    </ligand>
</feature>
<dbReference type="UniPathway" id="UPA00053">
    <property type="reaction ID" value="UER00086"/>
</dbReference>
<dbReference type="PANTHER" id="PTHR21272:SF3">
    <property type="entry name" value="CATABOLIC 3-DEHYDROQUINASE"/>
    <property type="match status" value="1"/>
</dbReference>
<dbReference type="PIRSF" id="PIRSF001399">
    <property type="entry name" value="DHquinase_II"/>
    <property type="match status" value="1"/>
</dbReference>
<keyword evidence="7" id="KW-0028">Amino-acid biosynthesis</keyword>
<accession>A0A5S5CES5</accession>
<dbReference type="Gene3D" id="3.40.50.9100">
    <property type="entry name" value="Dehydroquinase, class II"/>
    <property type="match status" value="1"/>
</dbReference>
<feature type="active site" description="Proton acceptor" evidence="7 8">
    <location>
        <position position="23"/>
    </location>
</feature>
<comment type="similarity">
    <text evidence="3 7">Belongs to the type-II 3-dehydroquinase family.</text>
</comment>
<dbReference type="NCBIfam" id="NF003807">
    <property type="entry name" value="PRK05395.1-4"/>
    <property type="match status" value="1"/>
</dbReference>
<dbReference type="CDD" id="cd00466">
    <property type="entry name" value="DHQase_II"/>
    <property type="match status" value="1"/>
</dbReference>
<evidence type="ECO:0000256" key="1">
    <source>
        <dbReference type="ARBA" id="ARBA00001864"/>
    </source>
</evidence>
<dbReference type="PROSITE" id="PS01029">
    <property type="entry name" value="DEHYDROQUINASE_II"/>
    <property type="match status" value="1"/>
</dbReference>
<keyword evidence="7" id="KW-0057">Aromatic amino acid biosynthesis</keyword>
<dbReference type="GO" id="GO:0008652">
    <property type="term" value="P:amino acid biosynthetic process"/>
    <property type="evidence" value="ECO:0007669"/>
    <property type="project" value="UniProtKB-KW"/>
</dbReference>
<feature type="binding site" evidence="7 9">
    <location>
        <begin position="101"/>
        <end position="102"/>
    </location>
    <ligand>
        <name>substrate</name>
    </ligand>
</feature>
<feature type="active site" description="Proton donor" evidence="7 8">
    <location>
        <position position="100"/>
    </location>
</feature>
<evidence type="ECO:0000256" key="10">
    <source>
        <dbReference type="PIRSR" id="PIRSR001399-3"/>
    </source>
</evidence>
<feature type="binding site" evidence="7 9">
    <location>
        <position position="87"/>
    </location>
    <ligand>
        <name>substrate</name>
    </ligand>
</feature>
<dbReference type="NCBIfam" id="TIGR01088">
    <property type="entry name" value="aroQ"/>
    <property type="match status" value="1"/>
</dbReference>
<evidence type="ECO:0000256" key="4">
    <source>
        <dbReference type="ARBA" id="ARBA00011193"/>
    </source>
</evidence>
<dbReference type="NCBIfam" id="NF003806">
    <property type="entry name" value="PRK05395.1-3"/>
    <property type="match status" value="1"/>
</dbReference>
<dbReference type="InterPro" id="IPR018509">
    <property type="entry name" value="DHquinase_II_CS"/>
</dbReference>
<comment type="catalytic activity">
    <reaction evidence="1 7">
        <text>3-dehydroquinate = 3-dehydroshikimate + H2O</text>
        <dbReference type="Rhea" id="RHEA:21096"/>
        <dbReference type="ChEBI" id="CHEBI:15377"/>
        <dbReference type="ChEBI" id="CHEBI:16630"/>
        <dbReference type="ChEBI" id="CHEBI:32364"/>
        <dbReference type="EC" id="4.2.1.10"/>
    </reaction>
</comment>
<dbReference type="GO" id="GO:0003855">
    <property type="term" value="F:3-dehydroquinate dehydratase activity"/>
    <property type="evidence" value="ECO:0007669"/>
    <property type="project" value="UniProtKB-UniRule"/>
</dbReference>
<evidence type="ECO:0000256" key="5">
    <source>
        <dbReference type="ARBA" id="ARBA00012060"/>
    </source>
</evidence>
<dbReference type="RefSeq" id="WP_148928371.1">
    <property type="nucleotide sequence ID" value="NZ_VNHS01000002.1"/>
</dbReference>
<dbReference type="InterPro" id="IPR036441">
    <property type="entry name" value="DHquinase_II_sf"/>
</dbReference>
<evidence type="ECO:0000256" key="7">
    <source>
        <dbReference type="HAMAP-Rule" id="MF_00169"/>
    </source>
</evidence>
<comment type="pathway">
    <text evidence="2 7">Metabolic intermediate biosynthesis; chorismate biosynthesis; chorismate from D-erythrose 4-phosphate and phosphoenolpyruvate: step 3/7.</text>
</comment>
<gene>
    <name evidence="7" type="primary">aroQ</name>
    <name evidence="11" type="ORF">BCM02_102451</name>
</gene>
<dbReference type="GO" id="GO:0019631">
    <property type="term" value="P:quinate catabolic process"/>
    <property type="evidence" value="ECO:0007669"/>
    <property type="project" value="TreeGrafter"/>
</dbReference>
<name>A0A5S5CES5_9BACL</name>
<evidence type="ECO:0000256" key="6">
    <source>
        <dbReference type="ARBA" id="ARBA00023239"/>
    </source>
</evidence>
<dbReference type="NCBIfam" id="NF003805">
    <property type="entry name" value="PRK05395.1-2"/>
    <property type="match status" value="1"/>
</dbReference>
<reference evidence="11 12" key="1">
    <citation type="submission" date="2019-07" db="EMBL/GenBank/DDBJ databases">
        <title>Genomic Encyclopedia of Type Strains, Phase III (KMG-III): the genomes of soil and plant-associated and newly described type strains.</title>
        <authorList>
            <person name="Whitman W."/>
        </authorList>
    </citation>
    <scope>NUCLEOTIDE SEQUENCE [LARGE SCALE GENOMIC DNA]</scope>
    <source>
        <strain evidence="11 12">BL24</strain>
    </source>
</reference>
<evidence type="ECO:0000313" key="12">
    <source>
        <dbReference type="Proteomes" id="UP000323257"/>
    </source>
</evidence>
<feature type="site" description="Transition state stabilizer" evidence="7 10">
    <location>
        <position position="18"/>
    </location>
</feature>
<feature type="binding site" evidence="7 9">
    <location>
        <position position="111"/>
    </location>
    <ligand>
        <name>substrate</name>
    </ligand>
</feature>
<dbReference type="EMBL" id="VNHS01000002">
    <property type="protein sequence ID" value="TYP77885.1"/>
    <property type="molecule type" value="Genomic_DNA"/>
</dbReference>
<evidence type="ECO:0000313" key="11">
    <source>
        <dbReference type="EMBL" id="TYP77885.1"/>
    </source>
</evidence>
<dbReference type="HAMAP" id="MF_00169">
    <property type="entry name" value="AroQ"/>
    <property type="match status" value="1"/>
</dbReference>
<evidence type="ECO:0000256" key="3">
    <source>
        <dbReference type="ARBA" id="ARBA00011037"/>
    </source>
</evidence>
<organism evidence="11 12">
    <name type="scientific">Paenibacillus methanolicus</name>
    <dbReference type="NCBI Taxonomy" id="582686"/>
    <lineage>
        <taxon>Bacteria</taxon>
        <taxon>Bacillati</taxon>
        <taxon>Bacillota</taxon>
        <taxon>Bacilli</taxon>
        <taxon>Bacillales</taxon>
        <taxon>Paenibacillaceae</taxon>
        <taxon>Paenibacillus</taxon>
    </lineage>
</organism>
<comment type="caution">
    <text evidence="11">The sequence shown here is derived from an EMBL/GenBank/DDBJ whole genome shotgun (WGS) entry which is preliminary data.</text>
</comment>
<sequence>MLSILVLNGPNLNMLGVREPGVYGTSTLSDIESLLRETAASLGATLSFYQSNHEGYLIDRIHEAYGNVDGIVINPGALTHYSYALRDALGTVAIPFVEVHLSNIHKREPFRHVSVTAELAVGQIAGFGAQSYVLGLTGLVRHLETAGAKG</sequence>
<keyword evidence="6 7" id="KW-0456">Lyase</keyword>
<dbReference type="OrthoDB" id="9790793at2"/>
<feature type="binding site" evidence="7 9">
    <location>
        <position position="74"/>
    </location>
    <ligand>
        <name>substrate</name>
    </ligand>
</feature>